<evidence type="ECO:0000313" key="3">
    <source>
        <dbReference type="Proteomes" id="UP000216122"/>
    </source>
</evidence>
<gene>
    <name evidence="2" type="ORF">CBG21_04795</name>
</gene>
<reference evidence="3" key="1">
    <citation type="submission" date="2017-05" db="EMBL/GenBank/DDBJ databases">
        <authorList>
            <person name="Lin X.B."/>
            <person name="Stothard P."/>
            <person name="Tasseva G."/>
            <person name="Walter J."/>
        </authorList>
    </citation>
    <scope>NUCLEOTIDE SEQUENCE [LARGE SCALE GENOMIC DNA]</scope>
    <source>
        <strain evidence="3">103v</strain>
    </source>
</reference>
<dbReference type="InterPro" id="IPR006427">
    <property type="entry name" value="Portal_HK97"/>
</dbReference>
<dbReference type="InterPro" id="IPR006944">
    <property type="entry name" value="Phage/GTA_portal"/>
</dbReference>
<protein>
    <submittedName>
        <fullName evidence="2">Phage portal protein</fullName>
    </submittedName>
</protein>
<dbReference type="EMBL" id="NGQC01000030">
    <property type="protein sequence ID" value="OYT03690.1"/>
    <property type="molecule type" value="Genomic_DNA"/>
</dbReference>
<dbReference type="Proteomes" id="UP000216122">
    <property type="component" value="Unassembled WGS sequence"/>
</dbReference>
<evidence type="ECO:0000256" key="1">
    <source>
        <dbReference type="SAM" id="MobiDB-lite"/>
    </source>
</evidence>
<feature type="compositionally biased region" description="Polar residues" evidence="1">
    <location>
        <begin position="415"/>
        <end position="424"/>
    </location>
</feature>
<proteinExistence type="predicted"/>
<name>A0A256VKG3_LIMRT</name>
<comment type="caution">
    <text evidence="2">The sequence shown here is derived from an EMBL/GenBank/DDBJ whole genome shotgun (WGS) entry which is preliminary data.</text>
</comment>
<organism evidence="2 3">
    <name type="scientific">Limosilactobacillus reuteri</name>
    <name type="common">Lactobacillus reuteri</name>
    <dbReference type="NCBI Taxonomy" id="1598"/>
    <lineage>
        <taxon>Bacteria</taxon>
        <taxon>Bacillati</taxon>
        <taxon>Bacillota</taxon>
        <taxon>Bacilli</taxon>
        <taxon>Lactobacillales</taxon>
        <taxon>Lactobacillaceae</taxon>
        <taxon>Limosilactobacillus</taxon>
    </lineage>
</organism>
<dbReference type="Pfam" id="PF04860">
    <property type="entry name" value="Phage_portal"/>
    <property type="match status" value="1"/>
</dbReference>
<accession>A0A256VKG3</accession>
<reference evidence="2 3" key="2">
    <citation type="submission" date="2017-09" db="EMBL/GenBank/DDBJ databases">
        <title>Tripartite evolution among Lactobacillus johnsonii, Lactobacillus taiwanensis, Lactobacillus reuteri and their rodent host.</title>
        <authorList>
            <person name="Wang T."/>
            <person name="Knowles S."/>
            <person name="Cheng C."/>
        </authorList>
    </citation>
    <scope>NUCLEOTIDE SEQUENCE [LARGE SCALE GENOMIC DNA]</scope>
    <source>
        <strain evidence="2 3">103v</strain>
    </source>
</reference>
<evidence type="ECO:0000313" key="2">
    <source>
        <dbReference type="EMBL" id="OYT03690.1"/>
    </source>
</evidence>
<sequence length="444" mass="50106">MGFWNNVKHLFSTDPQQKASSGDWEGQGFHFSNWANSNFFGTHNNILRNNEEVFGVISRLANTLSSLPIHEYKEYDQINTPASDLLHGEANPSMSAFQLINQLEVSRNTDGNAYAWIERDDNGAPINLWPIDPGAITVKRNVDDNSIWYDVNSTEYHFLVFNTDIIHVKHITPLTGTLGISPLDVLKGPLKFKKAVEDFSLNEMDKKDAYIIQYDRSVSPDNRQALINDFRRMITENGGAVVQEKGFEINRFDSNFQPSDLSTTNSITRSRVATAFNVPLSFLNESLESGNGKSNEQVMLQFVEMTLIPIVTQYESEFNRKLLSNMERSQGIYFKFNINGLLRGDTSSRTAFYQMLIRNGIASANDLRKLEELPPSDAKNADKLWITGDLYPIDTDIADRNSKKGTLKGGDNDATDNSDSQISDSKAGKQAENSVNVYRRRNRN</sequence>
<dbReference type="RefSeq" id="WP_094504684.1">
    <property type="nucleotide sequence ID" value="NZ_NGPH01000030.1"/>
</dbReference>
<feature type="region of interest" description="Disordered" evidence="1">
    <location>
        <begin position="401"/>
        <end position="444"/>
    </location>
</feature>
<dbReference type="NCBIfam" id="TIGR01537">
    <property type="entry name" value="portal_HK97"/>
    <property type="match status" value="1"/>
</dbReference>
<dbReference type="AlphaFoldDB" id="A0A256VKG3"/>